<evidence type="ECO:0000313" key="2">
    <source>
        <dbReference type="EMBL" id="QEW03346.1"/>
    </source>
</evidence>
<dbReference type="GO" id="GO:0009295">
    <property type="term" value="C:nucleoid"/>
    <property type="evidence" value="ECO:0007669"/>
    <property type="project" value="TreeGrafter"/>
</dbReference>
<dbReference type="GO" id="GO:0003697">
    <property type="term" value="F:single-stranded DNA binding"/>
    <property type="evidence" value="ECO:0007669"/>
    <property type="project" value="UniProtKB-UniRule"/>
</dbReference>
<dbReference type="PANTHER" id="PTHR10302:SF27">
    <property type="entry name" value="SINGLE-STRANDED DNA-BINDING PROTEIN"/>
    <property type="match status" value="1"/>
</dbReference>
<dbReference type="PROSITE" id="PS50935">
    <property type="entry name" value="SSB"/>
    <property type="match status" value="1"/>
</dbReference>
<keyword evidence="1 2" id="KW-0238">DNA-binding</keyword>
<comment type="subunit">
    <text evidence="1">Homotetramer.</text>
</comment>
<dbReference type="EMBL" id="CP044232">
    <property type="protein sequence ID" value="QEW03346.1"/>
    <property type="molecule type" value="Genomic_DNA"/>
</dbReference>
<dbReference type="Proteomes" id="UP000325516">
    <property type="component" value="Chromosome"/>
</dbReference>
<dbReference type="Gene3D" id="2.40.50.140">
    <property type="entry name" value="Nucleic acid-binding proteins"/>
    <property type="match status" value="1"/>
</dbReference>
<dbReference type="AlphaFoldDB" id="A0A5J5JEE7"/>
<dbReference type="CDD" id="cd04496">
    <property type="entry name" value="SSB_OBF"/>
    <property type="match status" value="1"/>
</dbReference>
<accession>A0A5J5JEE7</accession>
<comment type="caution">
    <text evidence="1">Lacks conserved residue(s) required for the propagation of feature annotation.</text>
</comment>
<proteinExistence type="inferred from homology"/>
<sequence>MTEIITVTGNIATEPEQRTIAEGVRVTSFRLASSHRRFDRGSGKWVEQYTNWFTVSAFRGLGEHAYASLHQGDRVVVTGRLRLRDWDTGTKRGTTAEIDADSVGHDLLWGTTSYQRADGGESDRGAGDQTRTGEQTAAGATDASGWTIPAATADLVGAGADRGSGVPAGSDETPF</sequence>
<name>A0A5J5JEE7_9MICO</name>
<accession>A0A5J6L4N8</accession>
<keyword evidence="3" id="KW-1185">Reference proteome</keyword>
<dbReference type="InterPro" id="IPR012340">
    <property type="entry name" value="NA-bd_OB-fold"/>
</dbReference>
<dbReference type="RefSeq" id="WP_150921452.1">
    <property type="nucleotide sequence ID" value="NZ_CP044232.1"/>
</dbReference>
<dbReference type="KEGG" id="mlz:F6J85_09680"/>
<reference evidence="3" key="1">
    <citation type="submission" date="2019-09" db="EMBL/GenBank/DDBJ databases">
        <title>Mumia zhuanghuii sp. nov. isolated from the intestinal contents of plateau pika (Ochotona curzoniae) in the Qinghai-Tibet plateau of China.</title>
        <authorList>
            <person name="Tian Z."/>
        </authorList>
    </citation>
    <scope>NUCLEOTIDE SEQUENCE [LARGE SCALE GENOMIC DNA]</scope>
    <source>
        <strain evidence="3">L-031</strain>
    </source>
</reference>
<dbReference type="GO" id="GO:0006260">
    <property type="term" value="P:DNA replication"/>
    <property type="evidence" value="ECO:0007669"/>
    <property type="project" value="InterPro"/>
</dbReference>
<dbReference type="SUPFAM" id="SSF50249">
    <property type="entry name" value="Nucleic acid-binding proteins"/>
    <property type="match status" value="1"/>
</dbReference>
<dbReference type="InterPro" id="IPR000424">
    <property type="entry name" value="Primosome_PriB/ssb"/>
</dbReference>
<gene>
    <name evidence="2" type="primary">ssb</name>
    <name evidence="2" type="ORF">F6J85_09680</name>
</gene>
<organism evidence="2 3">
    <name type="scientific">Microbacterium lushaniae</name>
    <dbReference type="NCBI Taxonomy" id="2614639"/>
    <lineage>
        <taxon>Bacteria</taxon>
        <taxon>Bacillati</taxon>
        <taxon>Actinomycetota</taxon>
        <taxon>Actinomycetes</taxon>
        <taxon>Micrococcales</taxon>
        <taxon>Microbacteriaceae</taxon>
        <taxon>Microbacterium</taxon>
    </lineage>
</organism>
<evidence type="ECO:0000256" key="1">
    <source>
        <dbReference type="HAMAP-Rule" id="MF_00984"/>
    </source>
</evidence>
<protein>
    <recommendedName>
        <fullName evidence="1">Single-stranded DNA-binding protein</fullName>
        <shortName evidence="1">SSB</shortName>
    </recommendedName>
</protein>
<evidence type="ECO:0000313" key="3">
    <source>
        <dbReference type="Proteomes" id="UP000325516"/>
    </source>
</evidence>
<dbReference type="HAMAP" id="MF_00984">
    <property type="entry name" value="SSB"/>
    <property type="match status" value="1"/>
</dbReference>
<dbReference type="PANTHER" id="PTHR10302">
    <property type="entry name" value="SINGLE-STRANDED DNA-BINDING PROTEIN"/>
    <property type="match status" value="1"/>
</dbReference>
<dbReference type="Pfam" id="PF00436">
    <property type="entry name" value="SSB"/>
    <property type="match status" value="1"/>
</dbReference>
<dbReference type="NCBIfam" id="TIGR00621">
    <property type="entry name" value="ssb"/>
    <property type="match status" value="1"/>
</dbReference>
<dbReference type="InterPro" id="IPR011344">
    <property type="entry name" value="ssDNA-bd"/>
</dbReference>